<dbReference type="EMBL" id="DF236968">
    <property type="protein sequence ID" value="GAQ78792.1"/>
    <property type="molecule type" value="Genomic_DNA"/>
</dbReference>
<dbReference type="Proteomes" id="UP000054558">
    <property type="component" value="Unassembled WGS sequence"/>
</dbReference>
<comment type="similarity">
    <text evidence="1">Belongs to the methyltransferase superfamily.</text>
</comment>
<evidence type="ECO:0000256" key="1">
    <source>
        <dbReference type="ARBA" id="ARBA00008361"/>
    </source>
</evidence>
<dbReference type="Gene3D" id="3.40.50.150">
    <property type="entry name" value="Vaccinia Virus protein VP39"/>
    <property type="match status" value="1"/>
</dbReference>
<dbReference type="FunFam" id="3.40.50.150:FF:000217">
    <property type="entry name" value="Methyltransferase protein 13"/>
    <property type="match status" value="1"/>
</dbReference>
<dbReference type="GO" id="GO:0032259">
    <property type="term" value="P:methylation"/>
    <property type="evidence" value="ECO:0007669"/>
    <property type="project" value="UniProtKB-KW"/>
</dbReference>
<proteinExistence type="inferred from homology"/>
<dbReference type="OrthoDB" id="411785at2759"/>
<dbReference type="PANTHER" id="PTHR12176">
    <property type="entry name" value="SAM-DEPENDENT METHYLTRANSFERASE SUPERFAMILY PROTEIN"/>
    <property type="match status" value="1"/>
</dbReference>
<accession>A0A1Y1HM77</accession>
<dbReference type="Pfam" id="PF08241">
    <property type="entry name" value="Methyltransf_11"/>
    <property type="match status" value="1"/>
</dbReference>
<organism evidence="5 6">
    <name type="scientific">Klebsormidium nitens</name>
    <name type="common">Green alga</name>
    <name type="synonym">Ulothrix nitens</name>
    <dbReference type="NCBI Taxonomy" id="105231"/>
    <lineage>
        <taxon>Eukaryota</taxon>
        <taxon>Viridiplantae</taxon>
        <taxon>Streptophyta</taxon>
        <taxon>Klebsormidiophyceae</taxon>
        <taxon>Klebsormidiales</taxon>
        <taxon>Klebsormidiaceae</taxon>
        <taxon>Klebsormidium</taxon>
    </lineage>
</organism>
<keyword evidence="3 5" id="KW-0808">Transferase</keyword>
<keyword evidence="2 5" id="KW-0489">Methyltransferase</keyword>
<feature type="domain" description="Methyltransferase type 11" evidence="4">
    <location>
        <begin position="65"/>
        <end position="167"/>
    </location>
</feature>
<name>A0A1Y1HM77_KLENI</name>
<dbReference type="InterPro" id="IPR051419">
    <property type="entry name" value="Lys/N-term_MeTrsfase_sf"/>
</dbReference>
<dbReference type="CDD" id="cd02440">
    <property type="entry name" value="AdoMet_MTases"/>
    <property type="match status" value="1"/>
</dbReference>
<evidence type="ECO:0000313" key="6">
    <source>
        <dbReference type="Proteomes" id="UP000054558"/>
    </source>
</evidence>
<evidence type="ECO:0000313" key="5">
    <source>
        <dbReference type="EMBL" id="GAQ78792.1"/>
    </source>
</evidence>
<evidence type="ECO:0000256" key="2">
    <source>
        <dbReference type="ARBA" id="ARBA00022603"/>
    </source>
</evidence>
<gene>
    <name evidence="5" type="ORF">KFL_000190110</name>
</gene>
<sequence>MLEYREDSEAISLNPMTRKKKQGYGDAAYWEHRYQHDVVPFEWYQKYDGLRDLLKKYIHATADILMLGCGNSALSEDMAKDGYYDITNVDISPTVIKAMKMKHLDLPQLKWVCADARSMTIFKSGSLDAVIDKGTLDALMCGDEATENVNSMVSEVFRLLRPGGVYLMVSYGEPTTRMPYLGPSRRAWSTSLHLLPRPTAAQEKYSWVRTLEPVPVGEDGILPPHLHGKDADFHYVYACVKEKLNVLLDGQ</sequence>
<evidence type="ECO:0000256" key="3">
    <source>
        <dbReference type="ARBA" id="ARBA00022679"/>
    </source>
</evidence>
<reference evidence="5 6" key="1">
    <citation type="journal article" date="2014" name="Nat. Commun.">
        <title>Klebsormidium flaccidum genome reveals primary factors for plant terrestrial adaptation.</title>
        <authorList>
            <person name="Hori K."/>
            <person name="Maruyama F."/>
            <person name="Fujisawa T."/>
            <person name="Togashi T."/>
            <person name="Yamamoto N."/>
            <person name="Seo M."/>
            <person name="Sato S."/>
            <person name="Yamada T."/>
            <person name="Mori H."/>
            <person name="Tajima N."/>
            <person name="Moriyama T."/>
            <person name="Ikeuchi M."/>
            <person name="Watanabe M."/>
            <person name="Wada H."/>
            <person name="Kobayashi K."/>
            <person name="Saito M."/>
            <person name="Masuda T."/>
            <person name="Sasaki-Sekimoto Y."/>
            <person name="Mashiguchi K."/>
            <person name="Awai K."/>
            <person name="Shimojima M."/>
            <person name="Masuda S."/>
            <person name="Iwai M."/>
            <person name="Nobusawa T."/>
            <person name="Narise T."/>
            <person name="Kondo S."/>
            <person name="Saito H."/>
            <person name="Sato R."/>
            <person name="Murakawa M."/>
            <person name="Ihara Y."/>
            <person name="Oshima-Yamada Y."/>
            <person name="Ohtaka K."/>
            <person name="Satoh M."/>
            <person name="Sonobe K."/>
            <person name="Ishii M."/>
            <person name="Ohtani R."/>
            <person name="Kanamori-Sato M."/>
            <person name="Honoki R."/>
            <person name="Miyazaki D."/>
            <person name="Mochizuki H."/>
            <person name="Umetsu J."/>
            <person name="Higashi K."/>
            <person name="Shibata D."/>
            <person name="Kamiya Y."/>
            <person name="Sato N."/>
            <person name="Nakamura Y."/>
            <person name="Tabata S."/>
            <person name="Ida S."/>
            <person name="Kurokawa K."/>
            <person name="Ohta H."/>
        </authorList>
    </citation>
    <scope>NUCLEOTIDE SEQUENCE [LARGE SCALE GENOMIC DNA]</scope>
    <source>
        <strain evidence="5 6">NIES-2285</strain>
    </source>
</reference>
<protein>
    <submittedName>
        <fullName evidence="5">S-adenosyl-L-methionine dependent methyltransferases</fullName>
    </submittedName>
</protein>
<dbReference type="GO" id="GO:0008757">
    <property type="term" value="F:S-adenosylmethionine-dependent methyltransferase activity"/>
    <property type="evidence" value="ECO:0007669"/>
    <property type="project" value="InterPro"/>
</dbReference>
<dbReference type="OMA" id="VYIIISH"/>
<keyword evidence="6" id="KW-1185">Reference proteome</keyword>
<evidence type="ECO:0000259" key="4">
    <source>
        <dbReference type="Pfam" id="PF08241"/>
    </source>
</evidence>
<dbReference type="InterPro" id="IPR029063">
    <property type="entry name" value="SAM-dependent_MTases_sf"/>
</dbReference>
<dbReference type="InterPro" id="IPR013216">
    <property type="entry name" value="Methyltransf_11"/>
</dbReference>
<dbReference type="AlphaFoldDB" id="A0A1Y1HM77"/>
<dbReference type="PANTHER" id="PTHR12176:SF79">
    <property type="entry name" value="METHYLTRANSFERASE TYPE 11 DOMAIN-CONTAINING PROTEIN"/>
    <property type="match status" value="1"/>
</dbReference>
<dbReference type="SUPFAM" id="SSF53335">
    <property type="entry name" value="S-adenosyl-L-methionine-dependent methyltransferases"/>
    <property type="match status" value="1"/>
</dbReference>